<dbReference type="Gene3D" id="3.40.190.10">
    <property type="entry name" value="Periplasmic binding protein-like II"/>
    <property type="match status" value="2"/>
</dbReference>
<evidence type="ECO:0000256" key="1">
    <source>
        <dbReference type="SAM" id="SignalP"/>
    </source>
</evidence>
<dbReference type="SMART" id="SM00062">
    <property type="entry name" value="PBPb"/>
    <property type="match status" value="1"/>
</dbReference>
<dbReference type="RefSeq" id="WP_009599373.1">
    <property type="nucleotide sequence ID" value="NZ_CAWLFW010000124.1"/>
</dbReference>
<dbReference type="eggNOG" id="COG0834">
    <property type="taxonomic scope" value="Bacteria"/>
</dbReference>
<sequence length="242" mass="26579">MKVIVSILFAMWSTSVFAGKLTELKFITESYPPYNYQENGKLMGMSVDILEAATKAAGDPVMRKDVKVQPWARGYAAALSGPKVALFATTRTAERESKFKWVGPISDTKVVIFSAKDVTVNGAEDLKNYRIGAVRDDIGEQLLKQLGVKASSIKLQPKADLLVKQLGAGRIDMLAYEENVASYLMRSANIDKSKFKVVYVLSESQLYYSLSSDTPDDYVSMLQGGIDSITSSGVLAEIKSKY</sequence>
<dbReference type="STRING" id="796620.VIBC2010_16079"/>
<name>E3BET0_9VIBR</name>
<dbReference type="InterPro" id="IPR001638">
    <property type="entry name" value="Solute-binding_3/MltF_N"/>
</dbReference>
<feature type="domain" description="Solute-binding protein family 3/N-terminal" evidence="2">
    <location>
        <begin position="23"/>
        <end position="241"/>
    </location>
</feature>
<feature type="chain" id="PRO_5003166392" evidence="1">
    <location>
        <begin position="19"/>
        <end position="242"/>
    </location>
</feature>
<organism evidence="3 4">
    <name type="scientific">Vibrio caribbeanicus ATCC BAA-2122</name>
    <dbReference type="NCBI Taxonomy" id="796620"/>
    <lineage>
        <taxon>Bacteria</taxon>
        <taxon>Pseudomonadati</taxon>
        <taxon>Pseudomonadota</taxon>
        <taxon>Gammaproteobacteria</taxon>
        <taxon>Vibrionales</taxon>
        <taxon>Vibrionaceae</taxon>
        <taxon>Vibrio</taxon>
    </lineage>
</organism>
<dbReference type="Proteomes" id="UP000002943">
    <property type="component" value="Unassembled WGS sequence"/>
</dbReference>
<dbReference type="Pfam" id="PF00497">
    <property type="entry name" value="SBP_bac_3"/>
    <property type="match status" value="1"/>
</dbReference>
<evidence type="ECO:0000313" key="3">
    <source>
        <dbReference type="EMBL" id="EFP98447.1"/>
    </source>
</evidence>
<proteinExistence type="predicted"/>
<keyword evidence="4" id="KW-1185">Reference proteome</keyword>
<protein>
    <submittedName>
        <fullName evidence="3">Extracellular solute-binding protein</fullName>
    </submittedName>
</protein>
<feature type="signal peptide" evidence="1">
    <location>
        <begin position="1"/>
        <end position="18"/>
    </location>
</feature>
<dbReference type="PANTHER" id="PTHR38834:SF3">
    <property type="entry name" value="SOLUTE-BINDING PROTEIN FAMILY 3_N-TERMINAL DOMAIN-CONTAINING PROTEIN"/>
    <property type="match status" value="1"/>
</dbReference>
<dbReference type="AlphaFoldDB" id="E3BET0"/>
<comment type="caution">
    <text evidence="3">The sequence shown here is derived from an EMBL/GenBank/DDBJ whole genome shotgun (WGS) entry which is preliminary data.</text>
</comment>
<gene>
    <name evidence="3" type="ORF">VIBC2010_16079</name>
</gene>
<dbReference type="PANTHER" id="PTHR38834">
    <property type="entry name" value="PERIPLASMIC SUBSTRATE BINDING PROTEIN FAMILY 3"/>
    <property type="match status" value="1"/>
</dbReference>
<dbReference type="OrthoDB" id="8587856at2"/>
<evidence type="ECO:0000259" key="2">
    <source>
        <dbReference type="SMART" id="SM00062"/>
    </source>
</evidence>
<dbReference type="EMBL" id="AEIU01000003">
    <property type="protein sequence ID" value="EFP98447.1"/>
    <property type="molecule type" value="Genomic_DNA"/>
</dbReference>
<accession>E3BET0</accession>
<reference evidence="3 4" key="1">
    <citation type="journal article" date="2012" name="Int. J. Syst. Evol. Microbiol.">
        <title>Vibrio caribbeanicus sp. nov., isolated from the marine sponge Scleritoderma cyanea.</title>
        <authorList>
            <person name="Hoffmann M."/>
            <person name="Monday S.R."/>
            <person name="Allard M.W."/>
            <person name="Strain E.A."/>
            <person name="Whittaker P."/>
            <person name="Naum M."/>
            <person name="McCarthy P.J."/>
            <person name="Lopez J.V."/>
            <person name="Fischer M."/>
            <person name="Brown E.W."/>
        </authorList>
    </citation>
    <scope>NUCLEOTIDE SEQUENCE [LARGE SCALE GENOMIC DNA]</scope>
    <source>
        <strain evidence="3 4">ATCC BAA-2122</strain>
    </source>
</reference>
<dbReference type="SUPFAM" id="SSF53850">
    <property type="entry name" value="Periplasmic binding protein-like II"/>
    <property type="match status" value="1"/>
</dbReference>
<keyword evidence="1" id="KW-0732">Signal</keyword>
<evidence type="ECO:0000313" key="4">
    <source>
        <dbReference type="Proteomes" id="UP000002943"/>
    </source>
</evidence>